<proteinExistence type="predicted"/>
<dbReference type="EMBL" id="CP070499">
    <property type="protein sequence ID" value="QSB15026.1"/>
    <property type="molecule type" value="Genomic_DNA"/>
</dbReference>
<dbReference type="RefSeq" id="WP_239677193.1">
    <property type="nucleotide sequence ID" value="NZ_CP070499.1"/>
</dbReference>
<protein>
    <submittedName>
        <fullName evidence="4">Alpha/beta-hydrolase family protein</fullName>
    </submittedName>
</protein>
<dbReference type="InterPro" id="IPR029058">
    <property type="entry name" value="AB_hydrolase_fold"/>
</dbReference>
<dbReference type="Pfam" id="PF10081">
    <property type="entry name" value="Abhydrolase_9"/>
    <property type="match status" value="1"/>
</dbReference>
<name>A0A895YK72_9ACTN</name>
<reference evidence="4" key="1">
    <citation type="submission" date="2021-02" db="EMBL/GenBank/DDBJ databases">
        <title>Natrosporangium hydrolyticum gen. nov., sp. nov, a haloalkaliphilic actinobacterium from a soda solonchak soil.</title>
        <authorList>
            <person name="Sorokin D.Y."/>
            <person name="Khijniak T.V."/>
            <person name="Zakharycheva A.P."/>
            <person name="Boueva O.V."/>
            <person name="Ariskina E.V."/>
            <person name="Hahnke R.L."/>
            <person name="Bunk B."/>
            <person name="Sproer C."/>
            <person name="Schumann P."/>
            <person name="Evtushenko L.I."/>
            <person name="Kublanov I.V."/>
        </authorList>
    </citation>
    <scope>NUCLEOTIDE SEQUENCE</scope>
    <source>
        <strain evidence="4">DSM 106523</strain>
    </source>
</reference>
<evidence type="ECO:0000313" key="5">
    <source>
        <dbReference type="Proteomes" id="UP000662857"/>
    </source>
</evidence>
<sequence length="553" mass="58646">MRESESGPRPLSFAGSVVAVLTGCASLTPSLLPRDWLLQGILSGLLLGIGYGAGAAIGALVRRGRPSLPRPGARTWWVTAASAVVVLSLSLWLAGGWQRELRQLTGMTDVDWRPVPVVLVAGGLGGLLLLVARLLRLLARELAGTLRRPARIVARTGLLLPPRGRFAVRTAPVLAGLLATLLAADGSGVAAVGAVELREHRAAWASSAPVELTRPNSWLRSGGPGSQVAWETLAGPGQEFVTGAVTTADLAGFAAFRGVDGPVRKPIRIYVGRDSAPDPAARAQLVVDELVRTGASDRQVVAVVVTTGTGWVNPVAAETVEYLYGGDTAVVAVQYSELPSWLSFLTERRAVAESAAATITAVRRWLDQQPAASRPQLVVYGESLGAYGTESAFGELTNLLDTVDAALLAGGPHTSPIRAQVVAEREPASPVWRPDLAADVPVRFLPDGAAGATGARVGYLQNLTDPVVWWRPSLLYQRPEWLSQPRHPDRPAAAHWLPVVTFWQVTVDLLRSTEPPDGYGHSYRASVVDGWVTVLDPPGWGDADTERLRAQVG</sequence>
<evidence type="ECO:0000256" key="1">
    <source>
        <dbReference type="SAM" id="Phobius"/>
    </source>
</evidence>
<feature type="transmembrane region" description="Helical" evidence="1">
    <location>
        <begin position="115"/>
        <end position="138"/>
    </location>
</feature>
<gene>
    <name evidence="4" type="ORF">JQS43_01150</name>
</gene>
<feature type="transmembrane region" description="Helical" evidence="1">
    <location>
        <begin position="73"/>
        <end position="95"/>
    </location>
</feature>
<feature type="domain" description="Alpha/beta-hydrolase catalytic" evidence="2">
    <location>
        <begin position="267"/>
        <end position="548"/>
    </location>
</feature>
<dbReference type="PROSITE" id="PS51257">
    <property type="entry name" value="PROKAR_LIPOPROTEIN"/>
    <property type="match status" value="1"/>
</dbReference>
<accession>A0A895YK72</accession>
<dbReference type="InterPro" id="IPR027788">
    <property type="entry name" value="Alpha/beta-hydrolase_N_dom"/>
</dbReference>
<evidence type="ECO:0000313" key="4">
    <source>
        <dbReference type="EMBL" id="QSB15026.1"/>
    </source>
</evidence>
<keyword evidence="5" id="KW-1185">Reference proteome</keyword>
<evidence type="ECO:0000259" key="3">
    <source>
        <dbReference type="Pfam" id="PF15420"/>
    </source>
</evidence>
<keyword evidence="1" id="KW-0812">Transmembrane</keyword>
<dbReference type="AlphaFoldDB" id="A0A895YK72"/>
<dbReference type="InterPro" id="IPR027787">
    <property type="entry name" value="Alpha/beta-hydrolase_catalytic"/>
</dbReference>
<dbReference type="Proteomes" id="UP000662857">
    <property type="component" value="Chromosome"/>
</dbReference>
<dbReference type="SUPFAM" id="SSF53474">
    <property type="entry name" value="alpha/beta-Hydrolases"/>
    <property type="match status" value="1"/>
</dbReference>
<keyword evidence="1" id="KW-1133">Transmembrane helix</keyword>
<evidence type="ECO:0000259" key="2">
    <source>
        <dbReference type="Pfam" id="PF10081"/>
    </source>
</evidence>
<keyword evidence="1" id="KW-0472">Membrane</keyword>
<dbReference type="KEGG" id="nhy:JQS43_01150"/>
<feature type="domain" description="Alpha/beta-hydrolase N-terminal" evidence="3">
    <location>
        <begin position="27"/>
        <end position="243"/>
    </location>
</feature>
<feature type="transmembrane region" description="Helical" evidence="1">
    <location>
        <begin position="36"/>
        <end position="61"/>
    </location>
</feature>
<dbReference type="Pfam" id="PF15420">
    <property type="entry name" value="Abhydrolase_9_N"/>
    <property type="match status" value="1"/>
</dbReference>
<organism evidence="4 5">
    <name type="scientific">Natronosporangium hydrolyticum</name>
    <dbReference type="NCBI Taxonomy" id="2811111"/>
    <lineage>
        <taxon>Bacteria</taxon>
        <taxon>Bacillati</taxon>
        <taxon>Actinomycetota</taxon>
        <taxon>Actinomycetes</taxon>
        <taxon>Micromonosporales</taxon>
        <taxon>Micromonosporaceae</taxon>
        <taxon>Natronosporangium</taxon>
    </lineage>
</organism>